<proteinExistence type="predicted"/>
<organism evidence="2 3">
    <name type="scientific">Leptospira inadai serovar Lyme</name>
    <dbReference type="NCBI Taxonomy" id="293084"/>
    <lineage>
        <taxon>Bacteria</taxon>
        <taxon>Pseudomonadati</taxon>
        <taxon>Spirochaetota</taxon>
        <taxon>Spirochaetia</taxon>
        <taxon>Leptospirales</taxon>
        <taxon>Leptospiraceae</taxon>
        <taxon>Leptospira</taxon>
    </lineage>
</organism>
<dbReference type="GO" id="GO:0016853">
    <property type="term" value="F:isomerase activity"/>
    <property type="evidence" value="ECO:0007669"/>
    <property type="project" value="UniProtKB-KW"/>
</dbReference>
<dbReference type="EMBL" id="MCRM02000002">
    <property type="protein sequence ID" value="PNV76490.1"/>
    <property type="molecule type" value="Genomic_DNA"/>
</dbReference>
<dbReference type="CDD" id="cd05006">
    <property type="entry name" value="SIS_GmhA"/>
    <property type="match status" value="1"/>
</dbReference>
<dbReference type="Pfam" id="PF13580">
    <property type="entry name" value="SIS_2"/>
    <property type="match status" value="1"/>
</dbReference>
<dbReference type="InterPro" id="IPR035461">
    <property type="entry name" value="GmhA/DiaA"/>
</dbReference>
<dbReference type="RefSeq" id="WP_010418377.1">
    <property type="nucleotide sequence ID" value="NZ_MCRM02000002.1"/>
</dbReference>
<dbReference type="PROSITE" id="PS51464">
    <property type="entry name" value="SIS"/>
    <property type="match status" value="1"/>
</dbReference>
<dbReference type="PANTHER" id="PTHR30390:SF8">
    <property type="entry name" value="SUGAR ISOMERASE (SIS)"/>
    <property type="match status" value="1"/>
</dbReference>
<dbReference type="Proteomes" id="UP000094669">
    <property type="component" value="Unassembled WGS sequence"/>
</dbReference>
<sequence>MKDMILSYTSRLGKVFTPENISAIEMLAETLWDAWKTKKTVYICGNGGSAGNAIHLANDFNYGIDKGRGIGLRIEALPANSSVITCIANDEGYEFIFSQQLEVKANEKDILIVLSGSGNSPNILKALEIGNRLAMKTFAVLGYTGGKAKSIAQYPIHFEIDDMQISEDLQLIVGHILMQWMYKKGQESK</sequence>
<dbReference type="SUPFAM" id="SSF53697">
    <property type="entry name" value="SIS domain"/>
    <property type="match status" value="1"/>
</dbReference>
<dbReference type="InterPro" id="IPR001347">
    <property type="entry name" value="SIS_dom"/>
</dbReference>
<name>A0ABX4YMN2_9LEPT</name>
<protein>
    <submittedName>
        <fullName evidence="2">Phosphoheptose isomerase</fullName>
    </submittedName>
</protein>
<feature type="domain" description="SIS" evidence="1">
    <location>
        <begin position="27"/>
        <end position="187"/>
    </location>
</feature>
<dbReference type="InterPro" id="IPR046348">
    <property type="entry name" value="SIS_dom_sf"/>
</dbReference>
<keyword evidence="2" id="KW-0413">Isomerase</keyword>
<dbReference type="PANTHER" id="PTHR30390">
    <property type="entry name" value="SEDOHEPTULOSE 7-PHOSPHATE ISOMERASE / DNAA INITIATOR-ASSOCIATING FACTOR FOR REPLICATION INITIATION"/>
    <property type="match status" value="1"/>
</dbReference>
<keyword evidence="3" id="KW-1185">Reference proteome</keyword>
<evidence type="ECO:0000259" key="1">
    <source>
        <dbReference type="PROSITE" id="PS51464"/>
    </source>
</evidence>
<dbReference type="InterPro" id="IPR050099">
    <property type="entry name" value="SIS_GmhA/DiaA_subfam"/>
</dbReference>
<reference evidence="2" key="1">
    <citation type="submission" date="2018-01" db="EMBL/GenBank/DDBJ databases">
        <title>Genomic characterization of Leptospira inadai serogroup Lyme isolated from captured rat in Brazil and comparative analysis with human reference strain.</title>
        <authorList>
            <person name="Moreno L.Z."/>
            <person name="Loureiro A.P."/>
            <person name="Miraglia F."/>
            <person name="Kremer F.S."/>
            <person name="Eslabao M.R."/>
            <person name="Dellagostin O.A."/>
            <person name="Lilenbaum W."/>
            <person name="Moreno A.M."/>
        </authorList>
    </citation>
    <scope>NUCLEOTIDE SEQUENCE [LARGE SCALE GENOMIC DNA]</scope>
    <source>
        <strain evidence="2">M34/99</strain>
    </source>
</reference>
<comment type="caution">
    <text evidence="2">The sequence shown here is derived from an EMBL/GenBank/DDBJ whole genome shotgun (WGS) entry which is preliminary data.</text>
</comment>
<gene>
    <name evidence="2" type="ORF">BES34_002555</name>
</gene>
<dbReference type="Gene3D" id="3.40.50.10490">
    <property type="entry name" value="Glucose-6-phosphate isomerase like protein, domain 1"/>
    <property type="match status" value="1"/>
</dbReference>
<evidence type="ECO:0000313" key="2">
    <source>
        <dbReference type="EMBL" id="PNV76490.1"/>
    </source>
</evidence>
<accession>A0ABX4YMN2</accession>
<evidence type="ECO:0000313" key="3">
    <source>
        <dbReference type="Proteomes" id="UP000094669"/>
    </source>
</evidence>